<accession>A3QHZ6</accession>
<proteinExistence type="predicted"/>
<dbReference type="KEGG" id="slo:Shew_3228"/>
<dbReference type="Gene3D" id="2.40.160.10">
    <property type="entry name" value="Porin"/>
    <property type="match status" value="1"/>
</dbReference>
<evidence type="ECO:0008006" key="4">
    <source>
        <dbReference type="Google" id="ProtNLM"/>
    </source>
</evidence>
<keyword evidence="3" id="KW-1185">Reference proteome</keyword>
<evidence type="ECO:0000313" key="3">
    <source>
        <dbReference type="Proteomes" id="UP000001558"/>
    </source>
</evidence>
<dbReference type="STRING" id="323850.Shew_3228"/>
<dbReference type="InterPro" id="IPR023614">
    <property type="entry name" value="Porin_dom_sf"/>
</dbReference>
<gene>
    <name evidence="2" type="ordered locus">Shew_3228</name>
</gene>
<dbReference type="AlphaFoldDB" id="A3QHZ6"/>
<protein>
    <recommendedName>
        <fullName evidence="4">Phosphate-selective porin O and P</fullName>
    </recommendedName>
</protein>
<feature type="signal peptide" evidence="1">
    <location>
        <begin position="1"/>
        <end position="29"/>
    </location>
</feature>
<sequence length="398" mass="44739" precursor="true">MKPSTSRLTLLAGILGLPMALCLPLAAQAQSNQWQVNGFIGQGYISADGSEFIVGESGDTFDVTEAALHLSWMPDEHFRVAGAARYRQWGNLDESGLSADYLFAEYKFILDQGYVGARGGLFKSEAGFYTSTRDVSFTRPGILLPQSVYSDYLRDALLHITGGELFGGHPLLDGSLEWHLTLGDAQTSDDLTRNVVGSEEFGRFDADGYWGADLEYQDDSLRLGLTYFDAKSRYQSHLGGPFADGSLRSKHWIVSAQYRINFLEFTGEYLHWDRYVGGVFVPPELGIYEVRGYGYYLDVRGYLPGDVEVFVRYDHQVQDEKDPDGDKLAERGLPGYFGYAHDWTIGTRWLPAKDWMVAAEYHKVRGAAWVTPILLPNPAVQDKDWSLFAIEISYKFQW</sequence>
<evidence type="ECO:0000256" key="1">
    <source>
        <dbReference type="SAM" id="SignalP"/>
    </source>
</evidence>
<evidence type="ECO:0000313" key="2">
    <source>
        <dbReference type="EMBL" id="ABO25094.1"/>
    </source>
</evidence>
<reference evidence="2 3" key="1">
    <citation type="submission" date="2007-03" db="EMBL/GenBank/DDBJ databases">
        <title>Complete sequence of Shewanella loihica PV-4.</title>
        <authorList>
            <consortium name="US DOE Joint Genome Institute"/>
            <person name="Copeland A."/>
            <person name="Lucas S."/>
            <person name="Lapidus A."/>
            <person name="Barry K."/>
            <person name="Detter J.C."/>
            <person name="Glavina del Rio T."/>
            <person name="Hammon N."/>
            <person name="Israni S."/>
            <person name="Dalin E."/>
            <person name="Tice H."/>
            <person name="Pitluck S."/>
            <person name="Chain P."/>
            <person name="Malfatti S."/>
            <person name="Shin M."/>
            <person name="Vergez L."/>
            <person name="Schmutz J."/>
            <person name="Larimer F."/>
            <person name="Land M."/>
            <person name="Hauser L."/>
            <person name="Kyrpides N."/>
            <person name="Mikhailova N."/>
            <person name="Romine M.F."/>
            <person name="Serres G."/>
            <person name="Fredrickson J."/>
            <person name="Tiedje J."/>
            <person name="Richardson P."/>
        </authorList>
    </citation>
    <scope>NUCLEOTIDE SEQUENCE [LARGE SCALE GENOMIC DNA]</scope>
    <source>
        <strain evidence="3">ATCC BAA-1088 / PV-4</strain>
    </source>
</reference>
<dbReference type="HOGENOM" id="CLU_049016_0_0_6"/>
<feature type="chain" id="PRO_5002658111" description="Phosphate-selective porin O and P" evidence="1">
    <location>
        <begin position="30"/>
        <end position="398"/>
    </location>
</feature>
<keyword evidence="1" id="KW-0732">Signal</keyword>
<dbReference type="Proteomes" id="UP000001558">
    <property type="component" value="Chromosome"/>
</dbReference>
<dbReference type="RefSeq" id="WP_011867024.1">
    <property type="nucleotide sequence ID" value="NC_009092.1"/>
</dbReference>
<name>A3QHZ6_SHELP</name>
<dbReference type="SUPFAM" id="SSF56935">
    <property type="entry name" value="Porins"/>
    <property type="match status" value="1"/>
</dbReference>
<organism evidence="2 3">
    <name type="scientific">Shewanella loihica (strain ATCC BAA-1088 / PV-4)</name>
    <dbReference type="NCBI Taxonomy" id="323850"/>
    <lineage>
        <taxon>Bacteria</taxon>
        <taxon>Pseudomonadati</taxon>
        <taxon>Pseudomonadota</taxon>
        <taxon>Gammaproteobacteria</taxon>
        <taxon>Alteromonadales</taxon>
        <taxon>Shewanellaceae</taxon>
        <taxon>Shewanella</taxon>
    </lineage>
</organism>
<dbReference type="eggNOG" id="COG3203">
    <property type="taxonomic scope" value="Bacteria"/>
</dbReference>
<dbReference type="EMBL" id="CP000606">
    <property type="protein sequence ID" value="ABO25094.1"/>
    <property type="molecule type" value="Genomic_DNA"/>
</dbReference>